<dbReference type="SUPFAM" id="SSF109640">
    <property type="entry name" value="KRAB domain (Kruppel-associated box)"/>
    <property type="match status" value="1"/>
</dbReference>
<dbReference type="Gene3D" id="6.10.140.140">
    <property type="match status" value="1"/>
</dbReference>
<dbReference type="PANTHER" id="PTHR23232">
    <property type="entry name" value="KRAB DOMAIN C2H2 ZINC FINGER"/>
    <property type="match status" value="1"/>
</dbReference>
<dbReference type="PROSITE" id="PS50805">
    <property type="entry name" value="KRAB"/>
    <property type="match status" value="1"/>
</dbReference>
<protein>
    <recommendedName>
        <fullName evidence="1">KRAB domain-containing protein</fullName>
    </recommendedName>
</protein>
<reference evidence="2" key="2">
    <citation type="submission" date="2025-08" db="UniProtKB">
        <authorList>
            <consortium name="Ensembl"/>
        </authorList>
    </citation>
    <scope>IDENTIFICATION</scope>
</reference>
<name>A0A8C8UHC1_PERMB</name>
<reference evidence="2" key="3">
    <citation type="submission" date="2025-09" db="UniProtKB">
        <authorList>
            <consortium name="Ensembl"/>
        </authorList>
    </citation>
    <scope>IDENTIFICATION</scope>
</reference>
<reference evidence="2 3" key="1">
    <citation type="submission" date="2018-10" db="EMBL/GenBank/DDBJ databases">
        <title>Improved assembly of the deer mouse Peromyscus maniculatus genome.</title>
        <authorList>
            <person name="Lassance J.-M."/>
            <person name="Hoekstra H.E."/>
        </authorList>
    </citation>
    <scope>NUCLEOTIDE SEQUENCE [LARGE SCALE GENOMIC DNA]</scope>
</reference>
<dbReference type="Proteomes" id="UP000694547">
    <property type="component" value="Chromosome 1"/>
</dbReference>
<proteinExistence type="predicted"/>
<sequence length="112" mass="12829">DSCELLTFRDVAIDLSLEEWECLDFAQRALYMDVMLENYYHLVFVENHSICDKYENILDQGTKPIFCDHDLCLVLSNISRLTLASNYSSENLRSLASAGTCTHIHIPTSTYT</sequence>
<dbReference type="InterPro" id="IPR001909">
    <property type="entry name" value="KRAB"/>
</dbReference>
<dbReference type="InterPro" id="IPR036051">
    <property type="entry name" value="KRAB_dom_sf"/>
</dbReference>
<organism evidence="2 3">
    <name type="scientific">Peromyscus maniculatus bairdii</name>
    <name type="common">Prairie deer mouse</name>
    <dbReference type="NCBI Taxonomy" id="230844"/>
    <lineage>
        <taxon>Eukaryota</taxon>
        <taxon>Metazoa</taxon>
        <taxon>Chordata</taxon>
        <taxon>Craniata</taxon>
        <taxon>Vertebrata</taxon>
        <taxon>Euteleostomi</taxon>
        <taxon>Mammalia</taxon>
        <taxon>Eutheria</taxon>
        <taxon>Euarchontoglires</taxon>
        <taxon>Glires</taxon>
        <taxon>Rodentia</taxon>
        <taxon>Myomorpha</taxon>
        <taxon>Muroidea</taxon>
        <taxon>Cricetidae</taxon>
        <taxon>Neotominae</taxon>
        <taxon>Peromyscus</taxon>
    </lineage>
</organism>
<dbReference type="Ensembl" id="ENSPEMT00000037178.1">
    <property type="protein sequence ID" value="ENSPEMP00000031857.1"/>
    <property type="gene ID" value="ENSPEMG00000025655.1"/>
</dbReference>
<evidence type="ECO:0000259" key="1">
    <source>
        <dbReference type="PROSITE" id="PS50805"/>
    </source>
</evidence>
<accession>A0A8C8UHC1</accession>
<dbReference type="PANTHER" id="PTHR23232:SF150">
    <property type="entry name" value="ZINC FINGER PROTEIN 993-RELATED"/>
    <property type="match status" value="1"/>
</dbReference>
<dbReference type="CDD" id="cd07765">
    <property type="entry name" value="KRAB_A-box"/>
    <property type="match status" value="1"/>
</dbReference>
<dbReference type="GeneTree" id="ENSGT00940000154712"/>
<dbReference type="SMART" id="SM00349">
    <property type="entry name" value="KRAB"/>
    <property type="match status" value="1"/>
</dbReference>
<evidence type="ECO:0000313" key="2">
    <source>
        <dbReference type="Ensembl" id="ENSPEMP00000031857.1"/>
    </source>
</evidence>
<dbReference type="GO" id="GO:0006355">
    <property type="term" value="P:regulation of DNA-templated transcription"/>
    <property type="evidence" value="ECO:0007669"/>
    <property type="project" value="InterPro"/>
</dbReference>
<feature type="domain" description="KRAB" evidence="1">
    <location>
        <begin position="6"/>
        <end position="77"/>
    </location>
</feature>
<evidence type="ECO:0000313" key="3">
    <source>
        <dbReference type="Proteomes" id="UP000694547"/>
    </source>
</evidence>
<dbReference type="Pfam" id="PF01352">
    <property type="entry name" value="KRAB"/>
    <property type="match status" value="1"/>
</dbReference>
<dbReference type="InterPro" id="IPR050169">
    <property type="entry name" value="Krueppel_C2H2_ZnF"/>
</dbReference>
<dbReference type="AlphaFoldDB" id="A0A8C8UHC1"/>
<keyword evidence="3" id="KW-1185">Reference proteome</keyword>